<evidence type="ECO:0000256" key="1">
    <source>
        <dbReference type="SAM" id="SignalP"/>
    </source>
</evidence>
<keyword evidence="1" id="KW-0732">Signal</keyword>
<evidence type="ECO:0008006" key="4">
    <source>
        <dbReference type="Google" id="ProtNLM"/>
    </source>
</evidence>
<dbReference type="Proteomes" id="UP001159428">
    <property type="component" value="Unassembled WGS sequence"/>
</dbReference>
<evidence type="ECO:0000313" key="2">
    <source>
        <dbReference type="EMBL" id="CAH3038352.1"/>
    </source>
</evidence>
<dbReference type="AlphaFoldDB" id="A0AAU9VUM9"/>
<feature type="chain" id="PRO_5043829825" description="Secreted protein" evidence="1">
    <location>
        <begin position="25"/>
        <end position="194"/>
    </location>
</feature>
<evidence type="ECO:0000313" key="3">
    <source>
        <dbReference type="Proteomes" id="UP001159428"/>
    </source>
</evidence>
<reference evidence="2 3" key="1">
    <citation type="submission" date="2022-05" db="EMBL/GenBank/DDBJ databases">
        <authorList>
            <consortium name="Genoscope - CEA"/>
            <person name="William W."/>
        </authorList>
    </citation>
    <scope>NUCLEOTIDE SEQUENCE [LARGE SCALE GENOMIC DNA]</scope>
</reference>
<sequence length="194" mass="21918">MKITCDLMIFVLVCFNFVYFPAVGASTEDLQMKVKEPSSFRPSSSEMCDMLEKANLENRGFQKEVVRKSSQKPGRTGSDFETVFNYEKVVNCSVGAIQQMGVELNTSLPGAFGKEMSRWVTKEVKGRHFDSNGKCALGLEVDFRGGKGCDVRSKSKNVKKRIRRLFGFNIKASIRLRLKGLVFRVPRVNYTSFL</sequence>
<feature type="signal peptide" evidence="1">
    <location>
        <begin position="1"/>
        <end position="24"/>
    </location>
</feature>
<dbReference type="EMBL" id="CALNXJ010000004">
    <property type="protein sequence ID" value="CAH3038352.1"/>
    <property type="molecule type" value="Genomic_DNA"/>
</dbReference>
<name>A0AAU9VUM9_9CNID</name>
<gene>
    <name evidence="2" type="ORF">PMEA_00021643</name>
</gene>
<protein>
    <recommendedName>
        <fullName evidence="4">Secreted protein</fullName>
    </recommendedName>
</protein>
<accession>A0AAU9VUM9</accession>
<proteinExistence type="predicted"/>
<comment type="caution">
    <text evidence="2">The sequence shown here is derived from an EMBL/GenBank/DDBJ whole genome shotgun (WGS) entry which is preliminary data.</text>
</comment>
<keyword evidence="3" id="KW-1185">Reference proteome</keyword>
<organism evidence="2 3">
    <name type="scientific">Pocillopora meandrina</name>
    <dbReference type="NCBI Taxonomy" id="46732"/>
    <lineage>
        <taxon>Eukaryota</taxon>
        <taxon>Metazoa</taxon>
        <taxon>Cnidaria</taxon>
        <taxon>Anthozoa</taxon>
        <taxon>Hexacorallia</taxon>
        <taxon>Scleractinia</taxon>
        <taxon>Astrocoeniina</taxon>
        <taxon>Pocilloporidae</taxon>
        <taxon>Pocillopora</taxon>
    </lineage>
</organism>